<dbReference type="InterPro" id="IPR005904">
    <property type="entry name" value="Hxn_phspho_trans"/>
</dbReference>
<evidence type="ECO:0000256" key="6">
    <source>
        <dbReference type="ARBA" id="ARBA00022490"/>
    </source>
</evidence>
<dbReference type="Pfam" id="PF00156">
    <property type="entry name" value="Pribosyltran"/>
    <property type="match status" value="1"/>
</dbReference>
<evidence type="ECO:0000256" key="2">
    <source>
        <dbReference type="ARBA" id="ARBA00004496"/>
    </source>
</evidence>
<keyword evidence="7 13" id="KW-0328">Glycosyltransferase</keyword>
<keyword evidence="9 13" id="KW-0479">Metal-binding</keyword>
<evidence type="ECO:0000256" key="9">
    <source>
        <dbReference type="ARBA" id="ARBA00022723"/>
    </source>
</evidence>
<keyword evidence="10 13" id="KW-0660">Purine salvage</keyword>
<dbReference type="InterPro" id="IPR000836">
    <property type="entry name" value="PRTase_dom"/>
</dbReference>
<accession>A0A915HXF8</accession>
<protein>
    <recommendedName>
        <fullName evidence="5 13">Hypoxanthine phosphoribosyltransferase</fullName>
        <ecNumber evidence="5 13">2.4.2.8</ecNumber>
    </recommendedName>
</protein>
<dbReference type="GO" id="GO:0032264">
    <property type="term" value="P:IMP salvage"/>
    <property type="evidence" value="ECO:0007669"/>
    <property type="project" value="TreeGrafter"/>
</dbReference>
<name>A0A915HXF8_ROMCU</name>
<keyword evidence="6 13" id="KW-0963">Cytoplasm</keyword>
<dbReference type="GO" id="GO:0046100">
    <property type="term" value="P:hypoxanthine metabolic process"/>
    <property type="evidence" value="ECO:0007669"/>
    <property type="project" value="TreeGrafter"/>
</dbReference>
<evidence type="ECO:0000256" key="10">
    <source>
        <dbReference type="ARBA" id="ARBA00022726"/>
    </source>
</evidence>
<dbReference type="PANTHER" id="PTHR43340:SF1">
    <property type="entry name" value="HYPOXANTHINE PHOSPHORIBOSYLTRANSFERASE"/>
    <property type="match status" value="1"/>
</dbReference>
<dbReference type="GO" id="GO:0006166">
    <property type="term" value="P:purine ribonucleoside salvage"/>
    <property type="evidence" value="ECO:0007669"/>
    <property type="project" value="UniProtKB-KW"/>
</dbReference>
<evidence type="ECO:0000313" key="15">
    <source>
        <dbReference type="Proteomes" id="UP000887565"/>
    </source>
</evidence>
<dbReference type="AlphaFoldDB" id="A0A915HXF8"/>
<comment type="similarity">
    <text evidence="4 13">Belongs to the purine/pyrimidine phosphoribosyltransferase family.</text>
</comment>
<dbReference type="PANTHER" id="PTHR43340">
    <property type="entry name" value="HYPOXANTHINE-GUANINE PHOSPHORIBOSYLTRANSFERASE"/>
    <property type="match status" value="1"/>
</dbReference>
<dbReference type="CDD" id="cd06223">
    <property type="entry name" value="PRTases_typeI"/>
    <property type="match status" value="1"/>
</dbReference>
<evidence type="ECO:0000256" key="3">
    <source>
        <dbReference type="ARBA" id="ARBA00004669"/>
    </source>
</evidence>
<dbReference type="Proteomes" id="UP000887565">
    <property type="component" value="Unplaced"/>
</dbReference>
<dbReference type="WBParaSite" id="nRc.2.0.1.t06257-RA">
    <property type="protein sequence ID" value="nRc.2.0.1.t06257-RA"/>
    <property type="gene ID" value="nRc.2.0.1.g06257"/>
</dbReference>
<dbReference type="SUPFAM" id="SSF53271">
    <property type="entry name" value="PRTase-like"/>
    <property type="match status" value="1"/>
</dbReference>
<proteinExistence type="inferred from homology"/>
<keyword evidence="11 13" id="KW-0547">Nucleotide-binding</keyword>
<dbReference type="GO" id="GO:0005829">
    <property type="term" value="C:cytosol"/>
    <property type="evidence" value="ECO:0007669"/>
    <property type="project" value="TreeGrafter"/>
</dbReference>
<dbReference type="GO" id="GO:0032263">
    <property type="term" value="P:GMP salvage"/>
    <property type="evidence" value="ECO:0007669"/>
    <property type="project" value="TreeGrafter"/>
</dbReference>
<dbReference type="GO" id="GO:0000287">
    <property type="term" value="F:magnesium ion binding"/>
    <property type="evidence" value="ECO:0007669"/>
    <property type="project" value="TreeGrafter"/>
</dbReference>
<evidence type="ECO:0000256" key="7">
    <source>
        <dbReference type="ARBA" id="ARBA00022676"/>
    </source>
</evidence>
<evidence type="ECO:0000256" key="1">
    <source>
        <dbReference type="ARBA" id="ARBA00001946"/>
    </source>
</evidence>
<keyword evidence="15" id="KW-1185">Reference proteome</keyword>
<organism evidence="15 16">
    <name type="scientific">Romanomermis culicivorax</name>
    <name type="common">Nematode worm</name>
    <dbReference type="NCBI Taxonomy" id="13658"/>
    <lineage>
        <taxon>Eukaryota</taxon>
        <taxon>Metazoa</taxon>
        <taxon>Ecdysozoa</taxon>
        <taxon>Nematoda</taxon>
        <taxon>Enoplea</taxon>
        <taxon>Dorylaimia</taxon>
        <taxon>Mermithida</taxon>
        <taxon>Mermithoidea</taxon>
        <taxon>Mermithidae</taxon>
        <taxon>Romanomermis</taxon>
    </lineage>
</organism>
<dbReference type="GO" id="GO:0000166">
    <property type="term" value="F:nucleotide binding"/>
    <property type="evidence" value="ECO:0007669"/>
    <property type="project" value="UniProtKB-KW"/>
</dbReference>
<dbReference type="NCBIfam" id="TIGR01203">
    <property type="entry name" value="HGPRTase"/>
    <property type="match status" value="1"/>
</dbReference>
<comment type="cofactor">
    <cofactor evidence="1 13">
        <name>Mg(2+)</name>
        <dbReference type="ChEBI" id="CHEBI:18420"/>
    </cofactor>
</comment>
<evidence type="ECO:0000256" key="4">
    <source>
        <dbReference type="ARBA" id="ARBA00008391"/>
    </source>
</evidence>
<dbReference type="InterPro" id="IPR050408">
    <property type="entry name" value="HGPRT"/>
</dbReference>
<sequence>MNFCRENNLRLPQIKICDDQKNQHQFSVSSTTVIKIEDDQRPMDKKNFPIGSFYEPYVESVMISREQIEQRTEMLARDIQQHFKNEPLTLLCVLKGSFPFCYLLYKELSTLRTFGQQQQPIFMEFIRLKSYCNTNSTGDVQVSNGGDLDQLKGRHVLIVEDIVDTGRSMEKLMPILSNQNLASIRIVTMLKKRIDHCQVKPDFVGFEIPDKFVVGFGLDYNEFFRELQHICIINEAGVKKFENLKH</sequence>
<evidence type="ECO:0000313" key="16">
    <source>
        <dbReference type="WBParaSite" id="nRc.2.0.1.t06257-RA"/>
    </source>
</evidence>
<keyword evidence="8 13" id="KW-0808">Transferase</keyword>
<evidence type="ECO:0000256" key="11">
    <source>
        <dbReference type="ARBA" id="ARBA00022741"/>
    </source>
</evidence>
<dbReference type="GO" id="GO:0004422">
    <property type="term" value="F:hypoxanthine phosphoribosyltransferase activity"/>
    <property type="evidence" value="ECO:0007669"/>
    <property type="project" value="InterPro"/>
</dbReference>
<evidence type="ECO:0000256" key="12">
    <source>
        <dbReference type="ARBA" id="ARBA00022842"/>
    </source>
</evidence>
<comment type="catalytic activity">
    <reaction evidence="13">
        <text>IMP + diphosphate = hypoxanthine + 5-phospho-alpha-D-ribose 1-diphosphate</text>
        <dbReference type="Rhea" id="RHEA:17973"/>
        <dbReference type="ChEBI" id="CHEBI:17368"/>
        <dbReference type="ChEBI" id="CHEBI:33019"/>
        <dbReference type="ChEBI" id="CHEBI:58017"/>
        <dbReference type="ChEBI" id="CHEBI:58053"/>
        <dbReference type="EC" id="2.4.2.8"/>
    </reaction>
</comment>
<dbReference type="Gene3D" id="3.40.50.2020">
    <property type="match status" value="1"/>
</dbReference>
<evidence type="ECO:0000256" key="13">
    <source>
        <dbReference type="RuleBase" id="RU364099"/>
    </source>
</evidence>
<evidence type="ECO:0000259" key="14">
    <source>
        <dbReference type="Pfam" id="PF00156"/>
    </source>
</evidence>
<evidence type="ECO:0000256" key="8">
    <source>
        <dbReference type="ARBA" id="ARBA00022679"/>
    </source>
</evidence>
<evidence type="ECO:0000256" key="5">
    <source>
        <dbReference type="ARBA" id="ARBA00011895"/>
    </source>
</evidence>
<keyword evidence="12 13" id="KW-0460">Magnesium</keyword>
<feature type="domain" description="Phosphoribosyltransferase" evidence="14">
    <location>
        <begin position="66"/>
        <end position="220"/>
    </location>
</feature>
<dbReference type="InterPro" id="IPR029057">
    <property type="entry name" value="PRTase-like"/>
</dbReference>
<reference evidence="16" key="1">
    <citation type="submission" date="2022-11" db="UniProtKB">
        <authorList>
            <consortium name="WormBaseParasite"/>
        </authorList>
    </citation>
    <scope>IDENTIFICATION</scope>
</reference>
<dbReference type="OMA" id="VIFMEDI"/>
<comment type="subcellular location">
    <subcellularLocation>
        <location evidence="2 13">Cytoplasm</location>
    </subcellularLocation>
</comment>
<dbReference type="EC" id="2.4.2.8" evidence="5 13"/>
<comment type="pathway">
    <text evidence="3 13">Purine metabolism; IMP biosynthesis via salvage pathway; IMP from hypoxanthine: step 1/1.</text>
</comment>
<dbReference type="GO" id="GO:0006178">
    <property type="term" value="P:guanine salvage"/>
    <property type="evidence" value="ECO:0007669"/>
    <property type="project" value="TreeGrafter"/>
</dbReference>